<name>A0A498SV37_ACAVI</name>
<organism evidence="2 3">
    <name type="scientific">Acanthocheilonema viteae</name>
    <name type="common">Filarial nematode worm</name>
    <name type="synonym">Dipetalonema viteae</name>
    <dbReference type="NCBI Taxonomy" id="6277"/>
    <lineage>
        <taxon>Eukaryota</taxon>
        <taxon>Metazoa</taxon>
        <taxon>Ecdysozoa</taxon>
        <taxon>Nematoda</taxon>
        <taxon>Chromadorea</taxon>
        <taxon>Rhabditida</taxon>
        <taxon>Spirurina</taxon>
        <taxon>Spiruromorpha</taxon>
        <taxon>Filarioidea</taxon>
        <taxon>Onchocercidae</taxon>
        <taxon>Acanthocheilonema</taxon>
    </lineage>
</organism>
<keyword evidence="3" id="KW-1185">Reference proteome</keyword>
<dbReference type="OrthoDB" id="10522591at2759"/>
<feature type="non-terminal residue" evidence="2">
    <location>
        <position position="1"/>
    </location>
</feature>
<gene>
    <name evidence="2" type="ORF">NAV_LOCUS10393</name>
</gene>
<evidence type="ECO:0000313" key="3">
    <source>
        <dbReference type="Proteomes" id="UP000276991"/>
    </source>
</evidence>
<feature type="non-terminal residue" evidence="2">
    <location>
        <position position="182"/>
    </location>
</feature>
<feature type="region of interest" description="Disordered" evidence="1">
    <location>
        <begin position="139"/>
        <end position="182"/>
    </location>
</feature>
<evidence type="ECO:0000313" key="2">
    <source>
        <dbReference type="EMBL" id="VBB35602.1"/>
    </source>
</evidence>
<sequence>LISNEENVLNEDLIDAISNKDLTTDRISSEDTVPTDIPTYEAFDQTKQNLLPVDRTTELTEKEMENIADVAEEEIDVQRIAISKESEFELTQDELEHIARVSCMAEEAFGKLQALQNPQTKLPTDKDLVEDEGRIISDYEEYNVKEAEEFSEQSQSKTSSATSGPDSPQESVDMKMYSILPS</sequence>
<dbReference type="Proteomes" id="UP000276991">
    <property type="component" value="Unassembled WGS sequence"/>
</dbReference>
<feature type="compositionally biased region" description="Polar residues" evidence="1">
    <location>
        <begin position="152"/>
        <end position="170"/>
    </location>
</feature>
<dbReference type="AlphaFoldDB" id="A0A498SV37"/>
<feature type="compositionally biased region" description="Basic and acidic residues" evidence="1">
    <location>
        <begin position="139"/>
        <end position="148"/>
    </location>
</feature>
<proteinExistence type="predicted"/>
<dbReference type="EMBL" id="UPTC01006745">
    <property type="protein sequence ID" value="VBB35602.1"/>
    <property type="molecule type" value="Genomic_DNA"/>
</dbReference>
<evidence type="ECO:0000256" key="1">
    <source>
        <dbReference type="SAM" id="MobiDB-lite"/>
    </source>
</evidence>
<accession>A0A498SV37</accession>
<reference evidence="2 3" key="1">
    <citation type="submission" date="2018-08" db="EMBL/GenBank/DDBJ databases">
        <authorList>
            <person name="Laetsch R D."/>
            <person name="Stevens L."/>
            <person name="Kumar S."/>
            <person name="Blaxter L. M."/>
        </authorList>
    </citation>
    <scope>NUCLEOTIDE SEQUENCE [LARGE SCALE GENOMIC DNA]</scope>
</reference>
<protein>
    <submittedName>
        <fullName evidence="2">Uncharacterized protein</fullName>
    </submittedName>
</protein>